<name>A0A645HCC6_9ZZZZ</name>
<keyword evidence="1" id="KW-0812">Transmembrane</keyword>
<accession>A0A645HCC6</accession>
<keyword evidence="1" id="KW-0472">Membrane</keyword>
<proteinExistence type="predicted"/>
<sequence length="95" mass="10876">MSGTEEESGVKRFLENWNYKKHAVSVSCFYLGIALVGNAFLGRKVPKDEKSLNPVNVCGQMTKKQWIFNGILTGMYSIDMSLTYCLIDHYKKQFK</sequence>
<dbReference type="AlphaFoldDB" id="A0A645HCC6"/>
<gene>
    <name evidence="2" type="ORF">SDC9_184191</name>
</gene>
<evidence type="ECO:0000313" key="2">
    <source>
        <dbReference type="EMBL" id="MPN36681.1"/>
    </source>
</evidence>
<organism evidence="2">
    <name type="scientific">bioreactor metagenome</name>
    <dbReference type="NCBI Taxonomy" id="1076179"/>
    <lineage>
        <taxon>unclassified sequences</taxon>
        <taxon>metagenomes</taxon>
        <taxon>ecological metagenomes</taxon>
    </lineage>
</organism>
<feature type="transmembrane region" description="Helical" evidence="1">
    <location>
        <begin position="22"/>
        <end position="41"/>
    </location>
</feature>
<evidence type="ECO:0000256" key="1">
    <source>
        <dbReference type="SAM" id="Phobius"/>
    </source>
</evidence>
<dbReference type="EMBL" id="VSSQ01090947">
    <property type="protein sequence ID" value="MPN36681.1"/>
    <property type="molecule type" value="Genomic_DNA"/>
</dbReference>
<keyword evidence="1" id="KW-1133">Transmembrane helix</keyword>
<reference evidence="2" key="1">
    <citation type="submission" date="2019-08" db="EMBL/GenBank/DDBJ databases">
        <authorList>
            <person name="Kucharzyk K."/>
            <person name="Murdoch R.W."/>
            <person name="Higgins S."/>
            <person name="Loffler F."/>
        </authorList>
    </citation>
    <scope>NUCLEOTIDE SEQUENCE</scope>
</reference>
<comment type="caution">
    <text evidence="2">The sequence shown here is derived from an EMBL/GenBank/DDBJ whole genome shotgun (WGS) entry which is preliminary data.</text>
</comment>
<protein>
    <submittedName>
        <fullName evidence="2">Uncharacterized protein</fullName>
    </submittedName>
</protein>